<dbReference type="InterPro" id="IPR025851">
    <property type="entry name" value="SUKH-4"/>
</dbReference>
<dbReference type="Proteomes" id="UP000326268">
    <property type="component" value="Unassembled WGS sequence"/>
</dbReference>
<dbReference type="Pfam" id="PF14435">
    <property type="entry name" value="SUKH-4"/>
    <property type="match status" value="1"/>
</dbReference>
<gene>
    <name evidence="1" type="ORF">BDV27DRAFT_166424</name>
</gene>
<dbReference type="EMBL" id="ML737714">
    <property type="protein sequence ID" value="KAE8362104.1"/>
    <property type="molecule type" value="Genomic_DNA"/>
</dbReference>
<dbReference type="OrthoDB" id="4474617at2759"/>
<name>A0A5N6ZWV8_9EURO</name>
<protein>
    <submittedName>
        <fullName evidence="1">SUKH-4 immunity protein-domain-containing protein</fullName>
    </submittedName>
</protein>
<proteinExistence type="predicted"/>
<organism evidence="1 2">
    <name type="scientific">Aspergillus caelatus</name>
    <dbReference type="NCBI Taxonomy" id="61420"/>
    <lineage>
        <taxon>Eukaryota</taxon>
        <taxon>Fungi</taxon>
        <taxon>Dikarya</taxon>
        <taxon>Ascomycota</taxon>
        <taxon>Pezizomycotina</taxon>
        <taxon>Eurotiomycetes</taxon>
        <taxon>Eurotiomycetidae</taxon>
        <taxon>Eurotiales</taxon>
        <taxon>Aspergillaceae</taxon>
        <taxon>Aspergillus</taxon>
        <taxon>Aspergillus subgen. Circumdati</taxon>
    </lineage>
</organism>
<sequence>MSTLLHLPHEILLWIYRSLDNMYDAVHLAQSCKLLSCIFDRPQNRLKIFLSVINNMPRTPSPDKAWLEDRFGAGSLWQPEESDIPSALTDSGTRTFLTTVGFPAVKLRCAYFDSTHLTKDAGFLEPYDADELYGERYPDDDSPPTNLCFHFGSVGEWMMMVSGEDGDVSHYDPAGWDHADGYQGMIAGSLESFAVLLGMLAEVAERPYMVSDGLREDEEREEARKAILDRLRERMVEYDSSVEKGSKFWDDVFEGLE</sequence>
<reference evidence="1 2" key="1">
    <citation type="submission" date="2019-04" db="EMBL/GenBank/DDBJ databases">
        <title>Friends and foes A comparative genomics studyof 23 Aspergillus species from section Flavi.</title>
        <authorList>
            <consortium name="DOE Joint Genome Institute"/>
            <person name="Kjaerbolling I."/>
            <person name="Vesth T."/>
            <person name="Frisvad J.C."/>
            <person name="Nybo J.L."/>
            <person name="Theobald S."/>
            <person name="Kildgaard S."/>
            <person name="Isbrandt T."/>
            <person name="Kuo A."/>
            <person name="Sato A."/>
            <person name="Lyhne E.K."/>
            <person name="Kogle M.E."/>
            <person name="Wiebenga A."/>
            <person name="Kun R.S."/>
            <person name="Lubbers R.J."/>
            <person name="Makela M.R."/>
            <person name="Barry K."/>
            <person name="Chovatia M."/>
            <person name="Clum A."/>
            <person name="Daum C."/>
            <person name="Haridas S."/>
            <person name="He G."/>
            <person name="LaButti K."/>
            <person name="Lipzen A."/>
            <person name="Mondo S."/>
            <person name="Riley R."/>
            <person name="Salamov A."/>
            <person name="Simmons B.A."/>
            <person name="Magnuson J.K."/>
            <person name="Henrissat B."/>
            <person name="Mortensen U.H."/>
            <person name="Larsen T.O."/>
            <person name="Devries R.P."/>
            <person name="Grigoriev I.V."/>
            <person name="Machida M."/>
            <person name="Baker S.E."/>
            <person name="Andersen M.R."/>
        </authorList>
    </citation>
    <scope>NUCLEOTIDE SEQUENCE [LARGE SCALE GENOMIC DNA]</scope>
    <source>
        <strain evidence="1 2">CBS 763.97</strain>
    </source>
</reference>
<dbReference type="AlphaFoldDB" id="A0A5N6ZWV8"/>
<keyword evidence="2" id="KW-1185">Reference proteome</keyword>
<accession>A0A5N6ZWV8</accession>
<evidence type="ECO:0000313" key="2">
    <source>
        <dbReference type="Proteomes" id="UP000326268"/>
    </source>
</evidence>
<evidence type="ECO:0000313" key="1">
    <source>
        <dbReference type="EMBL" id="KAE8362104.1"/>
    </source>
</evidence>
<dbReference type="RefSeq" id="XP_031925185.1">
    <property type="nucleotide sequence ID" value="XM_032074186.1"/>
</dbReference>
<dbReference type="GeneID" id="43658632"/>